<name>A0ABD2PZ36_9PLAT</name>
<sequence length="207" mass="23748">MSFARRDSEDSRPDTISPLSTSNSLADHSLPMHSPAEFPLAHKEAQQIPFKFCSDQELEAGRRLWSLFEQRFEARLEQIEKQNLLLQRHYTELFASIYKLEQVVGSILTKHSQPLPKRMRMEEDCPAQNQEEPGPNSCPPQLAMKPLMELLVQFIKNNNNNNNNSNCEEARKNQLFTVSELTKNKETETTKSAQQLSTPVHLVQVSL</sequence>
<dbReference type="AlphaFoldDB" id="A0ABD2PZ36"/>
<keyword evidence="3" id="KW-1185">Reference proteome</keyword>
<evidence type="ECO:0000256" key="1">
    <source>
        <dbReference type="SAM" id="MobiDB-lite"/>
    </source>
</evidence>
<comment type="caution">
    <text evidence="2">The sequence shown here is derived from an EMBL/GenBank/DDBJ whole genome shotgun (WGS) entry which is preliminary data.</text>
</comment>
<evidence type="ECO:0000313" key="3">
    <source>
        <dbReference type="Proteomes" id="UP001626550"/>
    </source>
</evidence>
<organism evidence="2 3">
    <name type="scientific">Cichlidogyrus casuarinus</name>
    <dbReference type="NCBI Taxonomy" id="1844966"/>
    <lineage>
        <taxon>Eukaryota</taxon>
        <taxon>Metazoa</taxon>
        <taxon>Spiralia</taxon>
        <taxon>Lophotrochozoa</taxon>
        <taxon>Platyhelminthes</taxon>
        <taxon>Monogenea</taxon>
        <taxon>Monopisthocotylea</taxon>
        <taxon>Dactylogyridea</taxon>
        <taxon>Ancyrocephalidae</taxon>
        <taxon>Cichlidogyrus</taxon>
    </lineage>
</organism>
<protein>
    <submittedName>
        <fullName evidence="2">Uncharacterized protein</fullName>
    </submittedName>
</protein>
<feature type="compositionally biased region" description="Polar residues" evidence="1">
    <location>
        <begin position="17"/>
        <end position="26"/>
    </location>
</feature>
<feature type="compositionally biased region" description="Basic and acidic residues" evidence="1">
    <location>
        <begin position="1"/>
        <end position="13"/>
    </location>
</feature>
<feature type="region of interest" description="Disordered" evidence="1">
    <location>
        <begin position="1"/>
        <end position="34"/>
    </location>
</feature>
<dbReference type="Proteomes" id="UP001626550">
    <property type="component" value="Unassembled WGS sequence"/>
</dbReference>
<accession>A0ABD2PZ36</accession>
<reference evidence="2 3" key="1">
    <citation type="submission" date="2024-11" db="EMBL/GenBank/DDBJ databases">
        <title>Adaptive evolution of stress response genes in parasites aligns with host niche diversity.</title>
        <authorList>
            <person name="Hahn C."/>
            <person name="Resl P."/>
        </authorList>
    </citation>
    <scope>NUCLEOTIDE SEQUENCE [LARGE SCALE GENOMIC DNA]</scope>
    <source>
        <strain evidence="2">EGGRZ-B1_66</strain>
        <tissue evidence="2">Body</tissue>
    </source>
</reference>
<gene>
    <name evidence="2" type="ORF">Ciccas_009226</name>
</gene>
<dbReference type="EMBL" id="JBJKFK010001812">
    <property type="protein sequence ID" value="KAL3312187.1"/>
    <property type="molecule type" value="Genomic_DNA"/>
</dbReference>
<evidence type="ECO:0000313" key="2">
    <source>
        <dbReference type="EMBL" id="KAL3312187.1"/>
    </source>
</evidence>
<proteinExistence type="predicted"/>